<evidence type="ECO:0008006" key="3">
    <source>
        <dbReference type="Google" id="ProtNLM"/>
    </source>
</evidence>
<dbReference type="Proteomes" id="UP000028045">
    <property type="component" value="Unassembled WGS sequence"/>
</dbReference>
<protein>
    <recommendedName>
        <fullName evidence="3">Heterokaryon incompatibility domain-containing protein</fullName>
    </recommendedName>
</protein>
<dbReference type="HOGENOM" id="CLU_016235_0_0_1"/>
<name>A0A084B8T1_STACB</name>
<dbReference type="EMBL" id="KL647691">
    <property type="protein sequence ID" value="KEY73960.1"/>
    <property type="molecule type" value="Genomic_DNA"/>
</dbReference>
<accession>A0A084B8T1</accession>
<gene>
    <name evidence="1" type="ORF">S7711_09456</name>
</gene>
<evidence type="ECO:0000313" key="1">
    <source>
        <dbReference type="EMBL" id="KEY73960.1"/>
    </source>
</evidence>
<dbReference type="OrthoDB" id="270167at2759"/>
<proteinExistence type="predicted"/>
<organism evidence="1 2">
    <name type="scientific">Stachybotrys chartarum (strain CBS 109288 / IBT 7711)</name>
    <name type="common">Toxic black mold</name>
    <name type="synonym">Stilbospora chartarum</name>
    <dbReference type="NCBI Taxonomy" id="1280523"/>
    <lineage>
        <taxon>Eukaryota</taxon>
        <taxon>Fungi</taxon>
        <taxon>Dikarya</taxon>
        <taxon>Ascomycota</taxon>
        <taxon>Pezizomycotina</taxon>
        <taxon>Sordariomycetes</taxon>
        <taxon>Hypocreomycetidae</taxon>
        <taxon>Hypocreales</taxon>
        <taxon>Stachybotryaceae</taxon>
        <taxon>Stachybotrys</taxon>
    </lineage>
</organism>
<dbReference type="AlphaFoldDB" id="A0A084B8T1"/>
<keyword evidence="2" id="KW-1185">Reference proteome</keyword>
<evidence type="ECO:0000313" key="2">
    <source>
        <dbReference type="Proteomes" id="UP000028045"/>
    </source>
</evidence>
<sequence>MRMGNAATTWYKEEAAILKAPNRREDVFGALRLAYEITSDLWWQRAWTFQENYKTERKMCLVINHHKDLEQEKRDYGSFGEIPGELCIKSRDFSIYVTKLCLAIEQTGKALKGDLEMIKYIKATAGHYDLLQEMSGIALPHILKNVEKRSLSKIWDRLDIIANCLEFSVRVATPKKPKNEAGYSMSISMLAMCLLNGQILNNKEQGHASAEDLTVSQFLKDYSLDNFYPTNATAYLARNNGCRLVDTELTENGILATGHLWQLGEIVYTGNFNNDLPYVGTTNSFLNLKDRQRLTKLCNLPQLASHPRLIRYIQSLLEQDSAGHQGLTTFTGQHLLSMAREISSAVEKGNNLRLARRWGASPVRDQATALFIWPGGASFERRYKNDFAFTSSRPQKYPDNDIPYFATLEVEVEATVFHNGSSIPSLLQSNSPNVEVKETP</sequence>
<reference evidence="1 2" key="1">
    <citation type="journal article" date="2014" name="BMC Genomics">
        <title>Comparative genome sequencing reveals chemotype-specific gene clusters in the toxigenic black mold Stachybotrys.</title>
        <authorList>
            <person name="Semeiks J."/>
            <person name="Borek D."/>
            <person name="Otwinowski Z."/>
            <person name="Grishin N.V."/>
        </authorList>
    </citation>
    <scope>NUCLEOTIDE SEQUENCE [LARGE SCALE GENOMIC DNA]</scope>
    <source>
        <strain evidence="2">CBS 109288 / IBT 7711</strain>
    </source>
</reference>